<keyword evidence="2" id="KW-1185">Reference proteome</keyword>
<proteinExistence type="predicted"/>
<organism evidence="1 2">
    <name type="scientific">Pseudoflavonifractor capillosus ATCC 29799</name>
    <dbReference type="NCBI Taxonomy" id="411467"/>
    <lineage>
        <taxon>Bacteria</taxon>
        <taxon>Bacillati</taxon>
        <taxon>Bacillota</taxon>
        <taxon>Clostridia</taxon>
        <taxon>Eubacteriales</taxon>
        <taxon>Oscillospiraceae</taxon>
        <taxon>Pseudoflavonifractor</taxon>
    </lineage>
</organism>
<evidence type="ECO:0000313" key="2">
    <source>
        <dbReference type="Proteomes" id="UP000003639"/>
    </source>
</evidence>
<dbReference type="AlphaFoldDB" id="A6NYN6"/>
<sequence length="57" mass="6450">MGNPVPIQCVVKSRNDNHTSSYLKIMCDCRSNGDEFYTVCMMLTRNPTHNYSSDSTS</sequence>
<dbReference type="EMBL" id="AAXG02000032">
    <property type="protein sequence ID" value="EDM98535.1"/>
    <property type="molecule type" value="Genomic_DNA"/>
</dbReference>
<dbReference type="Proteomes" id="UP000003639">
    <property type="component" value="Unassembled WGS sequence"/>
</dbReference>
<comment type="caution">
    <text evidence="1">The sequence shown here is derived from an EMBL/GenBank/DDBJ whole genome shotgun (WGS) entry which is preliminary data.</text>
</comment>
<accession>A6NYN6</accession>
<dbReference type="STRING" id="411467.BACCAP_03337"/>
<name>A6NYN6_9FIRM</name>
<protein>
    <submittedName>
        <fullName evidence="1">Uncharacterized protein</fullName>
    </submittedName>
</protein>
<reference evidence="1 2" key="2">
    <citation type="submission" date="2007-06" db="EMBL/GenBank/DDBJ databases">
        <title>Draft genome sequence of Pseudoflavonifractor capillosus ATCC 29799.</title>
        <authorList>
            <person name="Sudarsanam P."/>
            <person name="Ley R."/>
            <person name="Guruge J."/>
            <person name="Turnbaugh P.J."/>
            <person name="Mahowald M."/>
            <person name="Liep D."/>
            <person name="Gordon J."/>
        </authorList>
    </citation>
    <scope>NUCLEOTIDE SEQUENCE [LARGE SCALE GENOMIC DNA]</scope>
    <source>
        <strain evidence="1 2">ATCC 29799</strain>
    </source>
</reference>
<evidence type="ECO:0000313" key="1">
    <source>
        <dbReference type="EMBL" id="EDM98535.1"/>
    </source>
</evidence>
<gene>
    <name evidence="1" type="ORF">BACCAP_03337</name>
</gene>
<reference evidence="1 2" key="1">
    <citation type="submission" date="2007-04" db="EMBL/GenBank/DDBJ databases">
        <authorList>
            <person name="Fulton L."/>
            <person name="Clifton S."/>
            <person name="Fulton B."/>
            <person name="Xu J."/>
            <person name="Minx P."/>
            <person name="Pepin K.H."/>
            <person name="Johnson M."/>
            <person name="Thiruvilangam P."/>
            <person name="Bhonagiri V."/>
            <person name="Nash W.E."/>
            <person name="Mardis E.R."/>
            <person name="Wilson R.K."/>
        </authorList>
    </citation>
    <scope>NUCLEOTIDE SEQUENCE [LARGE SCALE GENOMIC DNA]</scope>
    <source>
        <strain evidence="1 2">ATCC 29799</strain>
    </source>
</reference>